<accession>A0A5C6AS60</accession>
<reference evidence="2 3" key="1">
    <citation type="submission" date="2019-02" db="EMBL/GenBank/DDBJ databases">
        <title>Deep-cultivation of Planctomycetes and their phenomic and genomic characterization uncovers novel biology.</title>
        <authorList>
            <person name="Wiegand S."/>
            <person name="Jogler M."/>
            <person name="Boedeker C."/>
            <person name="Pinto D."/>
            <person name="Vollmers J."/>
            <person name="Rivas-Marin E."/>
            <person name="Kohn T."/>
            <person name="Peeters S.H."/>
            <person name="Heuer A."/>
            <person name="Rast P."/>
            <person name="Oberbeckmann S."/>
            <person name="Bunk B."/>
            <person name="Jeske O."/>
            <person name="Meyerdierks A."/>
            <person name="Storesund J.E."/>
            <person name="Kallscheuer N."/>
            <person name="Luecker S."/>
            <person name="Lage O.M."/>
            <person name="Pohl T."/>
            <person name="Merkel B.J."/>
            <person name="Hornburger P."/>
            <person name="Mueller R.-W."/>
            <person name="Bruemmer F."/>
            <person name="Labrenz M."/>
            <person name="Spormann A.M."/>
            <person name="Op Den Camp H."/>
            <person name="Overmann J."/>
            <person name="Amann R."/>
            <person name="Jetten M.S.M."/>
            <person name="Mascher T."/>
            <person name="Medema M.H."/>
            <person name="Devos D.P."/>
            <person name="Kaster A.-K."/>
            <person name="Ovreas L."/>
            <person name="Rohde M."/>
            <person name="Galperin M.Y."/>
            <person name="Jogler C."/>
        </authorList>
    </citation>
    <scope>NUCLEOTIDE SEQUENCE [LARGE SCALE GENOMIC DNA]</scope>
    <source>
        <strain evidence="2 3">Pla100</strain>
    </source>
</reference>
<feature type="chain" id="PRO_5022974200" evidence="1">
    <location>
        <begin position="25"/>
        <end position="238"/>
    </location>
</feature>
<gene>
    <name evidence="2" type="ORF">Pla100_16620</name>
</gene>
<evidence type="ECO:0000256" key="1">
    <source>
        <dbReference type="SAM" id="SignalP"/>
    </source>
</evidence>
<keyword evidence="1" id="KW-0732">Signal</keyword>
<dbReference type="EMBL" id="SJPM01000002">
    <property type="protein sequence ID" value="TWU01926.1"/>
    <property type="molecule type" value="Genomic_DNA"/>
</dbReference>
<dbReference type="Proteomes" id="UP000316213">
    <property type="component" value="Unassembled WGS sequence"/>
</dbReference>
<organism evidence="2 3">
    <name type="scientific">Neorhodopirellula pilleata</name>
    <dbReference type="NCBI Taxonomy" id="2714738"/>
    <lineage>
        <taxon>Bacteria</taxon>
        <taxon>Pseudomonadati</taxon>
        <taxon>Planctomycetota</taxon>
        <taxon>Planctomycetia</taxon>
        <taxon>Pirellulales</taxon>
        <taxon>Pirellulaceae</taxon>
        <taxon>Neorhodopirellula</taxon>
    </lineage>
</organism>
<sequence precursor="true">MKLSRMFALASVCCLGLVAAPVFATDGASVEGEKTCNSKTCADKLVSTNAKSGECPSACAVQTAMAKLPKMTFLVGDQETCCSESAAALAKSAEQPIQYKVGDDTFKTEKEAFTTLVTKTEAMVAAFTTPSTCQVSGKTTIAGKSCQCPVEAGTLAKKVEEATQLVSMKYKVGEETCSCPNSAKAMAKEAGVTPTYVVNGTETHCEMTARLTLARAKYEAAVKALASTNEAAEAGSES</sequence>
<dbReference type="OrthoDB" id="292544at2"/>
<comment type="caution">
    <text evidence="2">The sequence shown here is derived from an EMBL/GenBank/DDBJ whole genome shotgun (WGS) entry which is preliminary data.</text>
</comment>
<evidence type="ECO:0000313" key="3">
    <source>
        <dbReference type="Proteomes" id="UP000316213"/>
    </source>
</evidence>
<dbReference type="AlphaFoldDB" id="A0A5C6AS60"/>
<proteinExistence type="predicted"/>
<keyword evidence="3" id="KW-1185">Reference proteome</keyword>
<feature type="signal peptide" evidence="1">
    <location>
        <begin position="1"/>
        <end position="24"/>
    </location>
</feature>
<protein>
    <submittedName>
        <fullName evidence="2">Uncharacterized protein</fullName>
    </submittedName>
</protein>
<name>A0A5C6AS60_9BACT</name>
<evidence type="ECO:0000313" key="2">
    <source>
        <dbReference type="EMBL" id="TWU01926.1"/>
    </source>
</evidence>
<dbReference type="RefSeq" id="WP_146577130.1">
    <property type="nucleotide sequence ID" value="NZ_SJPM01000002.1"/>
</dbReference>